<evidence type="ECO:0000313" key="5">
    <source>
        <dbReference type="EMBL" id="GBN99287.1"/>
    </source>
</evidence>
<gene>
    <name evidence="5" type="ORF">AVEN_151071_1</name>
    <name evidence="2" type="ORF">AVEN_161083_1</name>
    <name evidence="4" type="ORF">AVEN_253078_1</name>
    <name evidence="3" type="ORF">AVEN_51578_1</name>
</gene>
<evidence type="ECO:0000313" key="6">
    <source>
        <dbReference type="Proteomes" id="UP000499080"/>
    </source>
</evidence>
<sequence length="87" mass="9837">MLPLSYSRQFQDGTSPPRFPERTSLSLPPFVVFAFVRNASCPLTAIAFQFDGPVRRMDENPNISTTQRQFSSDFGATRSKWCGTERS</sequence>
<comment type="caution">
    <text evidence="5">The sequence shown here is derived from an EMBL/GenBank/DDBJ whole genome shotgun (WGS) entry which is preliminary data.</text>
</comment>
<feature type="compositionally biased region" description="Polar residues" evidence="1">
    <location>
        <begin position="61"/>
        <end position="74"/>
    </location>
</feature>
<feature type="region of interest" description="Disordered" evidence="1">
    <location>
        <begin position="1"/>
        <end position="22"/>
    </location>
</feature>
<dbReference type="EMBL" id="BGPR01028229">
    <property type="protein sequence ID" value="GBN99260.1"/>
    <property type="molecule type" value="Genomic_DNA"/>
</dbReference>
<protein>
    <submittedName>
        <fullName evidence="5">Uncharacterized protein</fullName>
    </submittedName>
</protein>
<evidence type="ECO:0000313" key="3">
    <source>
        <dbReference type="EMBL" id="GBN94345.1"/>
    </source>
</evidence>
<reference evidence="5 6" key="1">
    <citation type="journal article" date="2019" name="Sci. Rep.">
        <title>Orb-weaving spider Araneus ventricosus genome elucidates the spidroin gene catalogue.</title>
        <authorList>
            <person name="Kono N."/>
            <person name="Nakamura H."/>
            <person name="Ohtoshi R."/>
            <person name="Moran D.A.P."/>
            <person name="Shinohara A."/>
            <person name="Yoshida Y."/>
            <person name="Fujiwara M."/>
            <person name="Mori M."/>
            <person name="Tomita M."/>
            <person name="Arakawa K."/>
        </authorList>
    </citation>
    <scope>NUCLEOTIDE SEQUENCE [LARGE SCALE GENOMIC DNA]</scope>
</reference>
<feature type="compositionally biased region" description="Polar residues" evidence="1">
    <location>
        <begin position="1"/>
        <end position="14"/>
    </location>
</feature>
<dbReference type="EMBL" id="BGPR01025444">
    <property type="protein sequence ID" value="GBN94343.1"/>
    <property type="molecule type" value="Genomic_DNA"/>
</dbReference>
<keyword evidence="6" id="KW-1185">Reference proteome</keyword>
<dbReference type="AlphaFoldDB" id="A0A4Y2TFI3"/>
<proteinExistence type="predicted"/>
<name>A0A4Y2TFI3_ARAVE</name>
<feature type="region of interest" description="Disordered" evidence="1">
    <location>
        <begin position="58"/>
        <end position="87"/>
    </location>
</feature>
<evidence type="ECO:0000256" key="1">
    <source>
        <dbReference type="SAM" id="MobiDB-lite"/>
    </source>
</evidence>
<organism evidence="5 6">
    <name type="scientific">Araneus ventricosus</name>
    <name type="common">Orbweaver spider</name>
    <name type="synonym">Epeira ventricosa</name>
    <dbReference type="NCBI Taxonomy" id="182803"/>
    <lineage>
        <taxon>Eukaryota</taxon>
        <taxon>Metazoa</taxon>
        <taxon>Ecdysozoa</taxon>
        <taxon>Arthropoda</taxon>
        <taxon>Chelicerata</taxon>
        <taxon>Arachnida</taxon>
        <taxon>Araneae</taxon>
        <taxon>Araneomorphae</taxon>
        <taxon>Entelegynae</taxon>
        <taxon>Araneoidea</taxon>
        <taxon>Araneidae</taxon>
        <taxon>Araneus</taxon>
    </lineage>
</organism>
<accession>A0A4Y2TFI3</accession>
<dbReference type="Proteomes" id="UP000499080">
    <property type="component" value="Unassembled WGS sequence"/>
</dbReference>
<dbReference type="EMBL" id="BGPR01025447">
    <property type="protein sequence ID" value="GBN94345.1"/>
    <property type="molecule type" value="Genomic_DNA"/>
</dbReference>
<evidence type="ECO:0000313" key="2">
    <source>
        <dbReference type="EMBL" id="GBN94343.1"/>
    </source>
</evidence>
<dbReference type="EMBL" id="BGPR01028242">
    <property type="protein sequence ID" value="GBN99287.1"/>
    <property type="molecule type" value="Genomic_DNA"/>
</dbReference>
<evidence type="ECO:0000313" key="4">
    <source>
        <dbReference type="EMBL" id="GBN99260.1"/>
    </source>
</evidence>